<sequence>MDDNGGRLGRLRRILERREEREAAGPSEPWRIRAGGGTPTLPVTEEVPLIRTDFSDDAVWTAVRDAVLAPHPQGRGEVFRAEVEPVEDRRFAGLAAAELVERVPADPECPEEPAATLLLVADATTVTSAEHHLLLVEIDIDENDLVRRLRVVPRAVQMVENNLTTANMGWEEFAEAADDDGVLREL</sequence>
<dbReference type="AlphaFoldDB" id="A0A7X6CXP1"/>
<comment type="caution">
    <text evidence="3">The sequence shown here is derived from an EMBL/GenBank/DDBJ whole genome shotgun (WGS) entry which is preliminary data.</text>
</comment>
<accession>A0A7X6CXP1</accession>
<dbReference type="EMBL" id="JAAVJD010000005">
    <property type="protein sequence ID" value="NJQ04360.1"/>
    <property type="molecule type" value="Genomic_DNA"/>
</dbReference>
<feature type="domain" description="DUF6924" evidence="2">
    <location>
        <begin position="47"/>
        <end position="185"/>
    </location>
</feature>
<reference evidence="3 4" key="1">
    <citation type="submission" date="2020-03" db="EMBL/GenBank/DDBJ databases">
        <title>Draft genome of Streptomyces sp. ventii, isolated from the Axial Seamount in the Pacific Ocean, and resequencing of the two type strains Streptomyces lonarensis strain NCL 716 and Streptomyces bohaiensis strain 11A07.</title>
        <authorList>
            <person name="Loughran R.M."/>
            <person name="Pfannmuller K.M."/>
            <person name="Wasson B.J."/>
            <person name="Deadmond M.C."/>
            <person name="Paddock B.E."/>
            <person name="Koyack M.J."/>
            <person name="Gallegos D.A."/>
            <person name="Mitchell E.A."/>
            <person name="Ushijima B."/>
            <person name="Saw J.H."/>
            <person name="Mcphail K.L."/>
            <person name="Videau P."/>
        </authorList>
    </citation>
    <scope>NUCLEOTIDE SEQUENCE [LARGE SCALE GENOMIC DNA]</scope>
    <source>
        <strain evidence="3 4">NCL716</strain>
    </source>
</reference>
<dbReference type="InterPro" id="IPR053832">
    <property type="entry name" value="DUF6924"/>
</dbReference>
<dbReference type="Proteomes" id="UP000578686">
    <property type="component" value="Unassembled WGS sequence"/>
</dbReference>
<name>A0A7X6CXP1_9ACTN</name>
<dbReference type="RefSeq" id="WP_167967658.1">
    <property type="nucleotide sequence ID" value="NZ_BHZG01000028.1"/>
</dbReference>
<evidence type="ECO:0000259" key="2">
    <source>
        <dbReference type="Pfam" id="PF21962"/>
    </source>
</evidence>
<keyword evidence="4" id="KW-1185">Reference proteome</keyword>
<dbReference type="Pfam" id="PF21962">
    <property type="entry name" value="DUF6924"/>
    <property type="match status" value="1"/>
</dbReference>
<evidence type="ECO:0000313" key="4">
    <source>
        <dbReference type="Proteomes" id="UP000578686"/>
    </source>
</evidence>
<proteinExistence type="predicted"/>
<evidence type="ECO:0000313" key="3">
    <source>
        <dbReference type="EMBL" id="NJQ04360.1"/>
    </source>
</evidence>
<feature type="compositionally biased region" description="Basic and acidic residues" evidence="1">
    <location>
        <begin position="13"/>
        <end position="23"/>
    </location>
</feature>
<organism evidence="3 4">
    <name type="scientific">Streptomyces lonarensis</name>
    <dbReference type="NCBI Taxonomy" id="700599"/>
    <lineage>
        <taxon>Bacteria</taxon>
        <taxon>Bacillati</taxon>
        <taxon>Actinomycetota</taxon>
        <taxon>Actinomycetes</taxon>
        <taxon>Kitasatosporales</taxon>
        <taxon>Streptomycetaceae</taxon>
        <taxon>Streptomyces</taxon>
    </lineage>
</organism>
<feature type="region of interest" description="Disordered" evidence="1">
    <location>
        <begin position="1"/>
        <end position="39"/>
    </location>
</feature>
<evidence type="ECO:0000256" key="1">
    <source>
        <dbReference type="SAM" id="MobiDB-lite"/>
    </source>
</evidence>
<protein>
    <recommendedName>
        <fullName evidence="2">DUF6924 domain-containing protein</fullName>
    </recommendedName>
</protein>
<gene>
    <name evidence="3" type="ORF">HCN56_01900</name>
</gene>